<protein>
    <submittedName>
        <fullName evidence="1">Uncharacterized protein</fullName>
    </submittedName>
</protein>
<dbReference type="Proteomes" id="UP000050863">
    <property type="component" value="Unassembled WGS sequence"/>
</dbReference>
<comment type="caution">
    <text evidence="1">The sequence shown here is derived from an EMBL/GenBank/DDBJ whole genome shotgun (WGS) entry which is preliminary data.</text>
</comment>
<evidence type="ECO:0000313" key="1">
    <source>
        <dbReference type="EMBL" id="KRR10840.1"/>
    </source>
</evidence>
<accession>A0A0R3LS44</accession>
<name>A0A0R3LS44_9BRAD</name>
<dbReference type="AlphaFoldDB" id="A0A0R3LS44"/>
<proteinExistence type="predicted"/>
<sequence>MPQTIEADFHGLLAQSRMTANQKLDEALRALAASEIEPGPKWSAEACATLAAAHMQASTLDFGIAVLAQQIRAGLENGYSGGPDFNEVFRELFLRKPAKRFAEFG</sequence>
<evidence type="ECO:0000313" key="2">
    <source>
        <dbReference type="Proteomes" id="UP000050863"/>
    </source>
</evidence>
<gene>
    <name evidence="1" type="ORF">CQ12_21470</name>
</gene>
<dbReference type="EMBL" id="LLXZ01000054">
    <property type="protein sequence ID" value="KRR10840.1"/>
    <property type="molecule type" value="Genomic_DNA"/>
</dbReference>
<reference evidence="1 2" key="1">
    <citation type="submission" date="2014-03" db="EMBL/GenBank/DDBJ databases">
        <title>Bradyrhizobium valentinum sp. nov., isolated from effective nodules of Lupinus mariae-josephae, a lupine endemic of basic-lime soils in Eastern Spain.</title>
        <authorList>
            <person name="Duran D."/>
            <person name="Rey L."/>
            <person name="Navarro A."/>
            <person name="Busquets A."/>
            <person name="Imperial J."/>
            <person name="Ruiz-Argueso T."/>
        </authorList>
    </citation>
    <scope>NUCLEOTIDE SEQUENCE [LARGE SCALE GENOMIC DNA]</scope>
    <source>
        <strain evidence="1 2">PAC68</strain>
    </source>
</reference>
<keyword evidence="2" id="KW-1185">Reference proteome</keyword>
<organism evidence="1 2">
    <name type="scientific">Bradyrhizobium jicamae</name>
    <dbReference type="NCBI Taxonomy" id="280332"/>
    <lineage>
        <taxon>Bacteria</taxon>
        <taxon>Pseudomonadati</taxon>
        <taxon>Pseudomonadota</taxon>
        <taxon>Alphaproteobacteria</taxon>
        <taxon>Hyphomicrobiales</taxon>
        <taxon>Nitrobacteraceae</taxon>
        <taxon>Bradyrhizobium</taxon>
    </lineage>
</organism>
<dbReference type="STRING" id="280332.CQ12_21470"/>